<organism evidence="8 9">
    <name type="scientific">Psychrobacillus vulpis</name>
    <dbReference type="NCBI Taxonomy" id="2325572"/>
    <lineage>
        <taxon>Bacteria</taxon>
        <taxon>Bacillati</taxon>
        <taxon>Bacillota</taxon>
        <taxon>Bacilli</taxon>
        <taxon>Bacillales</taxon>
        <taxon>Bacillaceae</taxon>
        <taxon>Psychrobacillus</taxon>
    </lineage>
</organism>
<dbReference type="Gene3D" id="1.10.1370.30">
    <property type="match status" value="1"/>
</dbReference>
<reference evidence="8 9" key="1">
    <citation type="submission" date="2019-06" db="EMBL/GenBank/DDBJ databases">
        <title>Psychrobacillus vulpis sp. nov., a new species isolated from feces of a red fox that inhabits in The Tablas de Daimiel Natural Park, Albacete, Spain.</title>
        <authorList>
            <person name="Rodriguez M."/>
            <person name="Reina J.C."/>
            <person name="Bejar V."/>
            <person name="Llamas I."/>
        </authorList>
    </citation>
    <scope>NUCLEOTIDE SEQUENCE [LARGE SCALE GENOMIC DNA]</scope>
    <source>
        <strain evidence="8 9">Z8</strain>
    </source>
</reference>
<dbReference type="InterPro" id="IPR011976">
    <property type="entry name" value="Pept_M3B_oligopep-rel"/>
</dbReference>
<keyword evidence="9" id="KW-1185">Reference proteome</keyword>
<evidence type="ECO:0000256" key="1">
    <source>
        <dbReference type="ARBA" id="ARBA00022670"/>
    </source>
</evidence>
<dbReference type="EMBL" id="VDGI01000013">
    <property type="protein sequence ID" value="TQR19459.1"/>
    <property type="molecule type" value="Genomic_DNA"/>
</dbReference>
<protein>
    <submittedName>
        <fullName evidence="8">M3 family oligoendopeptidase</fullName>
    </submittedName>
</protein>
<dbReference type="SUPFAM" id="SSF55486">
    <property type="entry name" value="Metalloproteases ('zincins'), catalytic domain"/>
    <property type="match status" value="1"/>
</dbReference>
<evidence type="ECO:0000313" key="9">
    <source>
        <dbReference type="Proteomes" id="UP000316626"/>
    </source>
</evidence>
<comment type="caution">
    <text evidence="8">The sequence shown here is derived from an EMBL/GenBank/DDBJ whole genome shotgun (WGS) entry which is preliminary data.</text>
</comment>
<evidence type="ECO:0000259" key="7">
    <source>
        <dbReference type="Pfam" id="PF01432"/>
    </source>
</evidence>
<evidence type="ECO:0000256" key="4">
    <source>
        <dbReference type="ARBA" id="ARBA00022833"/>
    </source>
</evidence>
<sequence>MNNINKKEVILDIDQYEKDFERLLKCFINATSFDEQNVHFERLNRHRLTYQALENEARILYFGDTANDEYSKQHAFFQEIEPRWLWMTGEYYREILNSKFREQLESQWGKQLFKIAEIRQKTYSDEVQEDILKENRLVSEYQQLLGKAVIPFNGNELRLSTLAPFLGSPDREVRKAAFEAKSGYFEQHASDFERILDELVKTRNRIAKALGYSSFVGLGYDRMHRTGHTPHDLVQYRKQVKEHGVQFISTLRKKQLKRIGVSKLKYYDESFSFPNGAPAPKGTHEEILEVYRIIFHELSPETGVFFDGLMEKGNVDVESRINKMGGAFASYRGSDIASFIFANFNGTSNDVRVFAHEAGHAFQFYMSRHSNIHEYILPYDSCEVFSFTMERFVWPWMELFFGQDTQKYQFSNLTEAFIYMPFVSVVDEFEHFLYEFPTATMEIRKQKWRELEHEYLPERDYDGNEFLGQGTGFYEIGHLFISPFYYMDYDLAHFAAVQLWVKQQDDPKSAWESFLKMCKQGGQLPYPELLKSADLDSPFEEGSMERLLEKVKSWINQVDDRSF</sequence>
<accession>A0A544TPW1</accession>
<dbReference type="Pfam" id="PF01432">
    <property type="entry name" value="Peptidase_M3"/>
    <property type="match status" value="1"/>
</dbReference>
<dbReference type="CDD" id="cd09606">
    <property type="entry name" value="M3B_PepF"/>
    <property type="match status" value="1"/>
</dbReference>
<gene>
    <name evidence="8" type="ORF">FG384_12485</name>
</gene>
<dbReference type="InterPro" id="IPR001567">
    <property type="entry name" value="Pept_M3A_M3B_dom"/>
</dbReference>
<evidence type="ECO:0000256" key="6">
    <source>
        <dbReference type="RuleBase" id="RU003435"/>
    </source>
</evidence>
<dbReference type="GO" id="GO:0046872">
    <property type="term" value="F:metal ion binding"/>
    <property type="evidence" value="ECO:0007669"/>
    <property type="project" value="UniProtKB-UniRule"/>
</dbReference>
<dbReference type="OrthoDB" id="9762795at2"/>
<name>A0A544TPW1_9BACI</name>
<dbReference type="Proteomes" id="UP000316626">
    <property type="component" value="Unassembled WGS sequence"/>
</dbReference>
<dbReference type="NCBIfam" id="TIGR02289">
    <property type="entry name" value="M3_not_pepF"/>
    <property type="match status" value="1"/>
</dbReference>
<comment type="similarity">
    <text evidence="6">Belongs to the peptidase M3 family.</text>
</comment>
<keyword evidence="3 6" id="KW-0378">Hydrolase</keyword>
<evidence type="ECO:0000256" key="2">
    <source>
        <dbReference type="ARBA" id="ARBA00022723"/>
    </source>
</evidence>
<proteinExistence type="inferred from homology"/>
<dbReference type="AlphaFoldDB" id="A0A544TPW1"/>
<dbReference type="GO" id="GO:0004222">
    <property type="term" value="F:metalloendopeptidase activity"/>
    <property type="evidence" value="ECO:0007669"/>
    <property type="project" value="InterPro"/>
</dbReference>
<evidence type="ECO:0000256" key="3">
    <source>
        <dbReference type="ARBA" id="ARBA00022801"/>
    </source>
</evidence>
<keyword evidence="5 6" id="KW-0482">Metalloprotease</keyword>
<dbReference type="GO" id="GO:0006508">
    <property type="term" value="P:proteolysis"/>
    <property type="evidence" value="ECO:0007669"/>
    <property type="project" value="UniProtKB-KW"/>
</dbReference>
<dbReference type="RefSeq" id="WP_142642937.1">
    <property type="nucleotide sequence ID" value="NZ_VDGI01000013.1"/>
</dbReference>
<evidence type="ECO:0000256" key="5">
    <source>
        <dbReference type="ARBA" id="ARBA00023049"/>
    </source>
</evidence>
<evidence type="ECO:0000313" key="8">
    <source>
        <dbReference type="EMBL" id="TQR19459.1"/>
    </source>
</evidence>
<comment type="cofactor">
    <cofactor evidence="6">
        <name>Zn(2+)</name>
        <dbReference type="ChEBI" id="CHEBI:29105"/>
    </cofactor>
    <text evidence="6">Binds 1 zinc ion.</text>
</comment>
<keyword evidence="2 6" id="KW-0479">Metal-binding</keyword>
<feature type="domain" description="Peptidase M3A/M3B catalytic" evidence="7">
    <location>
        <begin position="168"/>
        <end position="542"/>
    </location>
</feature>
<keyword evidence="4 6" id="KW-0862">Zinc</keyword>
<keyword evidence="1 6" id="KW-0645">Protease</keyword>